<dbReference type="AlphaFoldDB" id="N1ZU38"/>
<dbReference type="Proteomes" id="UP000012589">
    <property type="component" value="Unassembled WGS sequence"/>
</dbReference>
<gene>
    <name evidence="2" type="ORF">C823_05509</name>
</gene>
<keyword evidence="1" id="KW-0812">Transmembrane</keyword>
<dbReference type="PATRIC" id="fig|1235802.3.peg.5809"/>
<proteinExistence type="predicted"/>
<accession>N1ZU38</accession>
<evidence type="ECO:0000256" key="1">
    <source>
        <dbReference type="SAM" id="Phobius"/>
    </source>
</evidence>
<sequence length="37" mass="4129">MKQKRKRFMAGFVLVAAAVGFAVLFWKKRKDGDGAEA</sequence>
<feature type="transmembrane region" description="Helical" evidence="1">
    <location>
        <begin position="7"/>
        <end position="26"/>
    </location>
</feature>
<keyword evidence="3" id="KW-1185">Reference proteome</keyword>
<evidence type="ECO:0000313" key="3">
    <source>
        <dbReference type="Proteomes" id="UP000012589"/>
    </source>
</evidence>
<protein>
    <recommendedName>
        <fullName evidence="4">LPXTG-domain-containing protein cell wall anchor domain</fullName>
    </recommendedName>
</protein>
<name>N1ZU38_9FIRM</name>
<comment type="caution">
    <text evidence="2">The sequence shown here is derived from an EMBL/GenBank/DDBJ whole genome shotgun (WGS) entry which is preliminary data.</text>
</comment>
<keyword evidence="1" id="KW-1133">Transmembrane helix</keyword>
<reference evidence="2 3" key="1">
    <citation type="journal article" date="2014" name="Genome Announc.">
        <title>Draft genome sequences of the altered schaedler flora, a defined bacterial community from gnotobiotic mice.</title>
        <authorList>
            <person name="Wannemuehler M.J."/>
            <person name="Overstreet A.M."/>
            <person name="Ward D.V."/>
            <person name="Phillips G.J."/>
        </authorList>
    </citation>
    <scope>NUCLEOTIDE SEQUENCE [LARGE SCALE GENOMIC DNA]</scope>
    <source>
        <strain evidence="2 3">ASF492</strain>
    </source>
</reference>
<dbReference type="EMBL" id="AQFT01000163">
    <property type="protein sequence ID" value="EMZ19426.1"/>
    <property type="molecule type" value="Genomic_DNA"/>
</dbReference>
<organism evidence="2 3">
    <name type="scientific">Eubacterium plexicaudatum ASF492</name>
    <dbReference type="NCBI Taxonomy" id="1235802"/>
    <lineage>
        <taxon>Bacteria</taxon>
        <taxon>Bacillati</taxon>
        <taxon>Bacillota</taxon>
        <taxon>Clostridia</taxon>
        <taxon>Eubacteriales</taxon>
        <taxon>Eubacteriaceae</taxon>
        <taxon>Eubacterium</taxon>
    </lineage>
</organism>
<dbReference type="HOGENOM" id="CLU_3343843_0_0_9"/>
<evidence type="ECO:0000313" key="2">
    <source>
        <dbReference type="EMBL" id="EMZ19426.1"/>
    </source>
</evidence>
<dbReference type="STRING" id="1235802.C823_05509"/>
<evidence type="ECO:0008006" key="4">
    <source>
        <dbReference type="Google" id="ProtNLM"/>
    </source>
</evidence>
<keyword evidence="1" id="KW-0472">Membrane</keyword>